<dbReference type="SUPFAM" id="SSF109755">
    <property type="entry name" value="PhoU-like"/>
    <property type="match status" value="1"/>
</dbReference>
<dbReference type="EMBL" id="CP002408">
    <property type="protein sequence ID" value="AFU57926.1"/>
    <property type="molecule type" value="Genomic_DNA"/>
</dbReference>
<dbReference type="PIRSF" id="PIRSF003107">
    <property type="entry name" value="PhoU"/>
    <property type="match status" value="1"/>
</dbReference>
<comment type="similarity">
    <text evidence="1">Belongs to the PhoU family.</text>
</comment>
<dbReference type="InterPro" id="IPR038078">
    <property type="entry name" value="PhoU-like_sf"/>
</dbReference>
<sequence>MTRLLDLGIDRIRNLIMDMSEISERSVITAIESYEKGSSVKKTIFNWSEQLRVLQDEVSDLAIELIARYQPVATDLRFIRSCMEIAYGFSRFGRYAYDIVDVLETMGSVGECDKSAVLEMSSTAREMIRMSVLALRSKDKDAAQQLYKMDDTVDALYRKYLREALTPPHSTANKDKRFVDPRCYISALLILRYLERIADHACYIADSVHYIVTGESSPRR</sequence>
<comment type="function">
    <text evidence="1">Plays a role in the regulation of phosphate uptake.</text>
</comment>
<dbReference type="Pfam" id="PF01895">
    <property type="entry name" value="PhoU"/>
    <property type="match status" value="2"/>
</dbReference>
<accession>K0I9B5</accession>
<dbReference type="PANTHER" id="PTHR42930">
    <property type="entry name" value="PHOSPHATE-SPECIFIC TRANSPORT SYSTEM ACCESSORY PROTEIN PHOU"/>
    <property type="match status" value="1"/>
</dbReference>
<keyword evidence="1" id="KW-0813">Transport</keyword>
<protein>
    <recommendedName>
        <fullName evidence="1">Phosphate-specific transport system accessory protein PhoU</fullName>
    </recommendedName>
</protein>
<dbReference type="Gene3D" id="1.20.58.220">
    <property type="entry name" value="Phosphate transport system protein phou homolog 2, domain 2"/>
    <property type="match status" value="2"/>
</dbReference>
<reference evidence="3 4" key="1">
    <citation type="journal article" date="2012" name="Environ. Microbiol.">
        <title>The genome of the ammonia-oxidizing Candidatus Nitrososphaera gargensis: insights into metabolic versatility and environmental adaptations.</title>
        <authorList>
            <person name="Spang A."/>
            <person name="Poehlein A."/>
            <person name="Offre P."/>
            <person name="Zumbragel S."/>
            <person name="Haider S."/>
            <person name="Rychlik N."/>
            <person name="Nowka B."/>
            <person name="Schmeisser C."/>
            <person name="Lebedeva E.V."/>
            <person name="Rattei T."/>
            <person name="Bohm C."/>
            <person name="Schmid M."/>
            <person name="Galushko A."/>
            <person name="Hatzenpichler R."/>
            <person name="Weinmaier T."/>
            <person name="Daniel R."/>
            <person name="Schleper C."/>
            <person name="Spieck E."/>
            <person name="Streit W."/>
            <person name="Wagner M."/>
        </authorList>
    </citation>
    <scope>NUCLEOTIDE SEQUENCE [LARGE SCALE GENOMIC DNA]</scope>
    <source>
        <strain evidence="4">Ga9.2</strain>
    </source>
</reference>
<dbReference type="InParanoid" id="K0I9B5"/>
<feature type="domain" description="PhoU" evidence="2">
    <location>
        <begin position="117"/>
        <end position="208"/>
    </location>
</feature>
<comment type="subunit">
    <text evidence="1">Homodimer.</text>
</comment>
<dbReference type="GeneID" id="13795379"/>
<dbReference type="GO" id="GO:0005737">
    <property type="term" value="C:cytoplasm"/>
    <property type="evidence" value="ECO:0007669"/>
    <property type="project" value="UniProtKB-SubCell"/>
</dbReference>
<proteinExistence type="inferred from homology"/>
<dbReference type="GO" id="GO:0045936">
    <property type="term" value="P:negative regulation of phosphate metabolic process"/>
    <property type="evidence" value="ECO:0007669"/>
    <property type="project" value="InterPro"/>
</dbReference>
<gene>
    <name evidence="3" type="ordered locus">Ngar_c09840</name>
</gene>
<name>K0I9B5_NITGG</name>
<dbReference type="BioCyc" id="CNIT1237085:G1324-982-MONOMER"/>
<dbReference type="PANTHER" id="PTHR42930:SF3">
    <property type="entry name" value="PHOSPHATE-SPECIFIC TRANSPORT SYSTEM ACCESSORY PROTEIN PHOU"/>
    <property type="match status" value="1"/>
</dbReference>
<evidence type="ECO:0000256" key="1">
    <source>
        <dbReference type="PIRNR" id="PIRNR003107"/>
    </source>
</evidence>
<dbReference type="AlphaFoldDB" id="K0I9B5"/>
<keyword evidence="1" id="KW-0963">Cytoplasm</keyword>
<dbReference type="InterPro" id="IPR028366">
    <property type="entry name" value="PhoU"/>
</dbReference>
<dbReference type="PATRIC" id="fig|1237085.11.peg.937"/>
<organism evidence="3 4">
    <name type="scientific">Nitrososphaera gargensis (strain Ga9.2)</name>
    <dbReference type="NCBI Taxonomy" id="1237085"/>
    <lineage>
        <taxon>Archaea</taxon>
        <taxon>Nitrososphaerota</taxon>
        <taxon>Nitrososphaeria</taxon>
        <taxon>Nitrososphaerales</taxon>
        <taxon>Nitrososphaeraceae</taxon>
        <taxon>Nitrososphaera</taxon>
    </lineage>
</organism>
<comment type="subcellular location">
    <subcellularLocation>
        <location evidence="1">Cytoplasm</location>
    </subcellularLocation>
</comment>
<dbReference type="HOGENOM" id="CLU_078518_3_2_2"/>
<evidence type="ECO:0000259" key="2">
    <source>
        <dbReference type="Pfam" id="PF01895"/>
    </source>
</evidence>
<feature type="domain" description="PhoU" evidence="2">
    <location>
        <begin position="16"/>
        <end position="101"/>
    </location>
</feature>
<keyword evidence="1" id="KW-0592">Phosphate transport</keyword>
<dbReference type="STRING" id="1237085.Ngar_c09840"/>
<keyword evidence="4" id="KW-1185">Reference proteome</keyword>
<dbReference type="GO" id="GO:0006817">
    <property type="term" value="P:phosphate ion transport"/>
    <property type="evidence" value="ECO:0007669"/>
    <property type="project" value="UniProtKB-KW"/>
</dbReference>
<dbReference type="GO" id="GO:0030643">
    <property type="term" value="P:intracellular phosphate ion homeostasis"/>
    <property type="evidence" value="ECO:0007669"/>
    <property type="project" value="InterPro"/>
</dbReference>
<dbReference type="KEGG" id="nga:Ngar_c09840"/>
<dbReference type="InterPro" id="IPR026022">
    <property type="entry name" value="PhoU_dom"/>
</dbReference>
<evidence type="ECO:0000313" key="3">
    <source>
        <dbReference type="EMBL" id="AFU57926.1"/>
    </source>
</evidence>
<dbReference type="RefSeq" id="WP_015018468.1">
    <property type="nucleotide sequence ID" value="NC_018719.1"/>
</dbReference>
<evidence type="ECO:0000313" key="4">
    <source>
        <dbReference type="Proteomes" id="UP000008037"/>
    </source>
</evidence>
<dbReference type="Proteomes" id="UP000008037">
    <property type="component" value="Chromosome"/>
</dbReference>